<evidence type="ECO:0000259" key="4">
    <source>
        <dbReference type="PROSITE" id="PS50102"/>
    </source>
</evidence>
<dbReference type="InterPro" id="IPR050886">
    <property type="entry name" value="RNA-binding_reg"/>
</dbReference>
<dbReference type="GO" id="GO:0003723">
    <property type="term" value="F:RNA binding"/>
    <property type="evidence" value="ECO:0007669"/>
    <property type="project" value="UniProtKB-UniRule"/>
</dbReference>
<evidence type="ECO:0000256" key="2">
    <source>
        <dbReference type="PROSITE-ProRule" id="PRU00176"/>
    </source>
</evidence>
<organism evidence="5 6">
    <name type="scientific">Penstemon smallii</name>
    <dbReference type="NCBI Taxonomy" id="265156"/>
    <lineage>
        <taxon>Eukaryota</taxon>
        <taxon>Viridiplantae</taxon>
        <taxon>Streptophyta</taxon>
        <taxon>Embryophyta</taxon>
        <taxon>Tracheophyta</taxon>
        <taxon>Spermatophyta</taxon>
        <taxon>Magnoliopsida</taxon>
        <taxon>eudicotyledons</taxon>
        <taxon>Gunneridae</taxon>
        <taxon>Pentapetalae</taxon>
        <taxon>asterids</taxon>
        <taxon>lamiids</taxon>
        <taxon>Lamiales</taxon>
        <taxon>Plantaginaceae</taxon>
        <taxon>Cheloneae</taxon>
        <taxon>Penstemon</taxon>
    </lineage>
</organism>
<name>A0ABD3TWA7_9LAMI</name>
<sequence length="437" mass="47192">MAKKRKANFSRQPHQQKAKIIPKEEDEKEEEEEKETSDEEEEKSEPESKSESESESESKSEEDEEDEEEEDDESSSSEEEANDEATKRVSLREMLEPFEKSQIIDLLKEAAKKDPTLLASIVHVADSDPIHRKIFIHGLGWDATSDQLLEAFKPFGEIDDLKLVTDKITGRAKGYAFVIFKTRASAKKALKIPQKKIGSRTVSCQLAALGPPTAAGTPDVGNRKMYVGNVGPHVNPEKLREFFARFGEIEEGPFGLDPATNKFRGFAVITYKSTEGFKKAMEEPMKVFDNCQLHCKKFVENQNKNNGVVSTAVTNVSYGSLGVNPGIMGSNLNAGGLMMAQNPGIGLAGNPMLAAGYNPAGFVASGLSMPIAGMGGNYGISPGVMGNYGSQAALQGLGAYQNVQMGQASLGTAATATTTSRAPASDVSDSLLAYFAR</sequence>
<dbReference type="Gene3D" id="3.30.70.330">
    <property type="match status" value="2"/>
</dbReference>
<keyword evidence="6" id="KW-1185">Reference proteome</keyword>
<feature type="region of interest" description="Disordered" evidence="3">
    <location>
        <begin position="1"/>
        <end position="93"/>
    </location>
</feature>
<dbReference type="Proteomes" id="UP001634393">
    <property type="component" value="Unassembled WGS sequence"/>
</dbReference>
<feature type="compositionally biased region" description="Basic and acidic residues" evidence="3">
    <location>
        <begin position="45"/>
        <end position="59"/>
    </location>
</feature>
<feature type="compositionally biased region" description="Acidic residues" evidence="3">
    <location>
        <begin position="60"/>
        <end position="83"/>
    </location>
</feature>
<feature type="domain" description="RRM" evidence="4">
    <location>
        <begin position="223"/>
        <end position="305"/>
    </location>
</feature>
<gene>
    <name evidence="5" type="ORF">ACJIZ3_025683</name>
</gene>
<evidence type="ECO:0000256" key="3">
    <source>
        <dbReference type="SAM" id="MobiDB-lite"/>
    </source>
</evidence>
<proteinExistence type="predicted"/>
<keyword evidence="1 2" id="KW-0694">RNA-binding</keyword>
<dbReference type="EMBL" id="JBJXBP010000003">
    <property type="protein sequence ID" value="KAL3841092.1"/>
    <property type="molecule type" value="Genomic_DNA"/>
</dbReference>
<dbReference type="SUPFAM" id="SSF54928">
    <property type="entry name" value="RNA-binding domain, RBD"/>
    <property type="match status" value="2"/>
</dbReference>
<dbReference type="PANTHER" id="PTHR48024:SF9">
    <property type="entry name" value="UBP1-ASSOCIATED PROTEINS 1A-RELATED"/>
    <property type="match status" value="1"/>
</dbReference>
<evidence type="ECO:0000313" key="5">
    <source>
        <dbReference type="EMBL" id="KAL3841092.1"/>
    </source>
</evidence>
<dbReference type="SMART" id="SM00360">
    <property type="entry name" value="RRM"/>
    <property type="match status" value="2"/>
</dbReference>
<dbReference type="InterPro" id="IPR012677">
    <property type="entry name" value="Nucleotide-bd_a/b_plait_sf"/>
</dbReference>
<dbReference type="InterPro" id="IPR000504">
    <property type="entry name" value="RRM_dom"/>
</dbReference>
<dbReference type="AlphaFoldDB" id="A0ABD3TWA7"/>
<feature type="compositionally biased region" description="Acidic residues" evidence="3">
    <location>
        <begin position="24"/>
        <end position="44"/>
    </location>
</feature>
<comment type="caution">
    <text evidence="5">The sequence shown here is derived from an EMBL/GenBank/DDBJ whole genome shotgun (WGS) entry which is preliminary data.</text>
</comment>
<feature type="compositionally biased region" description="Basic and acidic residues" evidence="3">
    <location>
        <begin position="84"/>
        <end position="93"/>
    </location>
</feature>
<reference evidence="5 6" key="1">
    <citation type="submission" date="2024-12" db="EMBL/GenBank/DDBJ databases">
        <title>The unique morphological basis and parallel evolutionary history of personate flowers in Penstemon.</title>
        <authorList>
            <person name="Depatie T.H."/>
            <person name="Wessinger C.A."/>
        </authorList>
    </citation>
    <scope>NUCLEOTIDE SEQUENCE [LARGE SCALE GENOMIC DNA]</scope>
    <source>
        <strain evidence="5">WTNN_2</strain>
        <tissue evidence="5">Leaf</tissue>
    </source>
</reference>
<dbReference type="Pfam" id="PF00076">
    <property type="entry name" value="RRM_1"/>
    <property type="match status" value="2"/>
</dbReference>
<feature type="domain" description="RRM" evidence="4">
    <location>
        <begin position="132"/>
        <end position="209"/>
    </location>
</feature>
<dbReference type="PROSITE" id="PS50102">
    <property type="entry name" value="RRM"/>
    <property type="match status" value="2"/>
</dbReference>
<dbReference type="PANTHER" id="PTHR48024">
    <property type="entry name" value="GEO13361P1-RELATED"/>
    <property type="match status" value="1"/>
</dbReference>
<accession>A0ABD3TWA7</accession>
<protein>
    <recommendedName>
        <fullName evidence="4">RRM domain-containing protein</fullName>
    </recommendedName>
</protein>
<evidence type="ECO:0000313" key="6">
    <source>
        <dbReference type="Proteomes" id="UP001634393"/>
    </source>
</evidence>
<evidence type="ECO:0000256" key="1">
    <source>
        <dbReference type="ARBA" id="ARBA00022884"/>
    </source>
</evidence>
<dbReference type="InterPro" id="IPR035979">
    <property type="entry name" value="RBD_domain_sf"/>
</dbReference>